<dbReference type="KEGG" id="schv:BRCON_1274"/>
<protein>
    <recommendedName>
        <fullName evidence="3">Phosphonate ABC transporter phosphate-binding periplasmic component</fullName>
    </recommendedName>
</protein>
<accession>A0A2Z4Y4B6</accession>
<proteinExistence type="predicted"/>
<dbReference type="Proteomes" id="UP000262583">
    <property type="component" value="Chromosome"/>
</dbReference>
<reference evidence="1 2" key="1">
    <citation type="submission" date="2018-05" db="EMBL/GenBank/DDBJ databases">
        <title>A metagenomic window into the 2 km-deep terrestrial subsurface aquifer revealed taxonomically and functionally diverse microbial community comprising novel uncultured bacterial lineages.</title>
        <authorList>
            <person name="Kadnikov V.V."/>
            <person name="Mardanov A.V."/>
            <person name="Beletsky A.V."/>
            <person name="Banks D."/>
            <person name="Pimenov N.V."/>
            <person name="Frank Y.A."/>
            <person name="Karnachuk O.V."/>
            <person name="Ravin N.V."/>
        </authorList>
    </citation>
    <scope>NUCLEOTIDE SEQUENCE [LARGE SCALE GENOMIC DNA]</scope>
    <source>
        <strain evidence="1">BY</strain>
    </source>
</reference>
<evidence type="ECO:0008006" key="3">
    <source>
        <dbReference type="Google" id="ProtNLM"/>
    </source>
</evidence>
<dbReference type="AlphaFoldDB" id="A0A2Z4Y4B6"/>
<gene>
    <name evidence="1" type="ORF">BRCON_1274</name>
</gene>
<dbReference type="Pfam" id="PF12974">
    <property type="entry name" value="Phosphonate-bd"/>
    <property type="match status" value="1"/>
</dbReference>
<sequence length="357" mass="40010">MHRLAISACRPLYAPYFEIVNLTKVKEEILVRKTLHRLSYVLLVILACCTWDLGKASDEFSGEKVFRIGYLPSDPEAQISTGVLYDLREFLLGRQAVRQAMAEEGVQDIALLAADSHENLVQRMSRNEFDLVFCSSVDFVTQQGDYEARFQLRRPDDSFDPRGERVFRKGVIFVSNRNPLYRSNASQTAIADMLTTTKLALVSSSAAGYYYPCLKIAQLNSNKQLPQNILFCESSEEAVKTVINGIGGSVSAGACEAGVIEKVLEQGGLLAKRDELVQILLETDPIPADPVALRSEWLPRYSPLGLAICEALQAFFTPERGLPRLENSSSEKFRDLREKLDEFWQKRPSTVSSSRLQ</sequence>
<organism evidence="1 2">
    <name type="scientific">Sumerlaea chitinivorans</name>
    <dbReference type="NCBI Taxonomy" id="2250252"/>
    <lineage>
        <taxon>Bacteria</taxon>
        <taxon>Candidatus Sumerlaeota</taxon>
        <taxon>Candidatus Sumerlaeia</taxon>
        <taxon>Candidatus Sumerlaeales</taxon>
        <taxon>Candidatus Sumerlaeaceae</taxon>
        <taxon>Candidatus Sumerlaea</taxon>
    </lineage>
</organism>
<evidence type="ECO:0000313" key="2">
    <source>
        <dbReference type="Proteomes" id="UP000262583"/>
    </source>
</evidence>
<evidence type="ECO:0000313" key="1">
    <source>
        <dbReference type="EMBL" id="AXA36051.1"/>
    </source>
</evidence>
<dbReference type="EMBL" id="CP030759">
    <property type="protein sequence ID" value="AXA36051.1"/>
    <property type="molecule type" value="Genomic_DNA"/>
</dbReference>
<name>A0A2Z4Y4B6_SUMC1</name>